<sequence length="284" mass="29643">MAYNIHDILCARDALLKSAHFLYGAKVLDESLYQTILDDVGKGMQPNYAGSIAVFPPEYAFLNVRRADGTIIGPLDGGAAAGVGRPLTPPVPGVCERKNGLQASHSGHGIGDGIGNGNGLTSDATISNDDVIWTEEQGCLELPQEFLVKAHATAAGAEPEEIKTECPAFATPTITATYDNTDVTASTAGVVSSQWPLYGISAGNKDKIKNENNGKEIAPVAKNTSEALVVSHGLEGLVFAAPAAAVAGPSSTPAAPNNFKLKGWVPPHLRDKYGRPLPGVVSRY</sequence>
<organism evidence="1 2">
    <name type="scientific">Eutypa lata (strain UCR-EL1)</name>
    <name type="common">Grapevine dieback disease fungus</name>
    <name type="synonym">Eutypa armeniacae</name>
    <dbReference type="NCBI Taxonomy" id="1287681"/>
    <lineage>
        <taxon>Eukaryota</taxon>
        <taxon>Fungi</taxon>
        <taxon>Dikarya</taxon>
        <taxon>Ascomycota</taxon>
        <taxon>Pezizomycotina</taxon>
        <taxon>Sordariomycetes</taxon>
        <taxon>Xylariomycetidae</taxon>
        <taxon>Xylariales</taxon>
        <taxon>Diatrypaceae</taxon>
        <taxon>Eutypa</taxon>
    </lineage>
</organism>
<reference evidence="2" key="1">
    <citation type="journal article" date="2013" name="Genome Announc.">
        <title>Draft genome sequence of the grapevine dieback fungus Eutypa lata UCR-EL1.</title>
        <authorList>
            <person name="Blanco-Ulate B."/>
            <person name="Rolshausen P.E."/>
            <person name="Cantu D."/>
        </authorList>
    </citation>
    <scope>NUCLEOTIDE SEQUENCE [LARGE SCALE GENOMIC DNA]</scope>
    <source>
        <strain evidence="2">UCR-EL1</strain>
    </source>
</reference>
<protein>
    <submittedName>
        <fullName evidence="1">Uncharacterized protein</fullName>
    </submittedName>
</protein>
<dbReference type="KEGG" id="ela:UCREL1_4038"/>
<dbReference type="AlphaFoldDB" id="M7TQF5"/>
<gene>
    <name evidence="1" type="ORF">UCREL1_4038</name>
</gene>
<evidence type="ECO:0000313" key="2">
    <source>
        <dbReference type="Proteomes" id="UP000012174"/>
    </source>
</evidence>
<keyword evidence="2" id="KW-1185">Reference proteome</keyword>
<proteinExistence type="predicted"/>
<name>M7TQF5_EUTLA</name>
<dbReference type="Proteomes" id="UP000012174">
    <property type="component" value="Unassembled WGS sequence"/>
</dbReference>
<accession>M7TQF5</accession>
<dbReference type="HOGENOM" id="CLU_980154_0_0_1"/>
<dbReference type="EMBL" id="KB706149">
    <property type="protein sequence ID" value="EMR68945.1"/>
    <property type="molecule type" value="Genomic_DNA"/>
</dbReference>
<evidence type="ECO:0000313" key="1">
    <source>
        <dbReference type="EMBL" id="EMR68945.1"/>
    </source>
</evidence>